<evidence type="ECO:0000313" key="3">
    <source>
        <dbReference type="Proteomes" id="UP001281203"/>
    </source>
</evidence>
<dbReference type="SUPFAM" id="SSF82153">
    <property type="entry name" value="FAS1 domain"/>
    <property type="match status" value="1"/>
</dbReference>
<dbReference type="EMBL" id="WBKO01000003">
    <property type="protein sequence ID" value="MDV2482812.1"/>
    <property type="molecule type" value="Genomic_DNA"/>
</dbReference>
<proteinExistence type="predicted"/>
<accession>A0ABU3X426</accession>
<organism evidence="2 3">
    <name type="scientific">Methanoculleus caldifontis</name>
    <dbReference type="NCBI Taxonomy" id="2651577"/>
    <lineage>
        <taxon>Archaea</taxon>
        <taxon>Methanobacteriati</taxon>
        <taxon>Methanobacteriota</taxon>
        <taxon>Stenosarchaea group</taxon>
        <taxon>Methanomicrobia</taxon>
        <taxon>Methanomicrobiales</taxon>
        <taxon>Methanomicrobiaceae</taxon>
        <taxon>Methanoculleus</taxon>
    </lineage>
</organism>
<comment type="caution">
    <text evidence="2">The sequence shown here is derived from an EMBL/GenBank/DDBJ whole genome shotgun (WGS) entry which is preliminary data.</text>
</comment>
<protein>
    <submittedName>
        <fullName evidence="2">Fasciclin domain-containing protein</fullName>
    </submittedName>
</protein>
<evidence type="ECO:0000313" key="2">
    <source>
        <dbReference type="EMBL" id="MDV2482812.1"/>
    </source>
</evidence>
<dbReference type="InterPro" id="IPR050904">
    <property type="entry name" value="Adhesion/Biosynth-related"/>
</dbReference>
<gene>
    <name evidence="2" type="ORF">F8E02_12600</name>
</gene>
<dbReference type="RefSeq" id="WP_317065946.1">
    <property type="nucleotide sequence ID" value="NZ_WBKO01000003.1"/>
</dbReference>
<reference evidence="2 3" key="1">
    <citation type="submission" date="2019-10" db="EMBL/GenBank/DDBJ databases">
        <title>Isolation and characterization of Methanoculleus sp. Wushi-C6 from a hot spring well.</title>
        <authorList>
            <person name="Chen S.-C."/>
            <person name="Lan Z.-H."/>
            <person name="You Y.-T."/>
            <person name="Lai M.-C."/>
        </authorList>
    </citation>
    <scope>NUCLEOTIDE SEQUENCE [LARGE SCALE GENOMIC DNA]</scope>
    <source>
        <strain evidence="2 3">Wushi-C6</strain>
    </source>
</reference>
<dbReference type="Proteomes" id="UP001281203">
    <property type="component" value="Unassembled WGS sequence"/>
</dbReference>
<dbReference type="Gene3D" id="2.30.180.10">
    <property type="entry name" value="FAS1 domain"/>
    <property type="match status" value="1"/>
</dbReference>
<keyword evidence="3" id="KW-1185">Reference proteome</keyword>
<dbReference type="PANTHER" id="PTHR10900:SF124">
    <property type="entry name" value="FI05614P"/>
    <property type="match status" value="1"/>
</dbReference>
<dbReference type="PROSITE" id="PS50213">
    <property type="entry name" value="FAS1"/>
    <property type="match status" value="1"/>
</dbReference>
<dbReference type="Pfam" id="PF02469">
    <property type="entry name" value="Fasciclin"/>
    <property type="match status" value="1"/>
</dbReference>
<sequence length="143" mass="15709">MKDIVETAREDGRLSISVRMLEAGGLTETLRGGGPYTAFFPTDEAFSRFPDEALDAIANDRGRLNGMILYHVVRGKLTIRDLSGMEAITTLQGDYLEIEAGEGMRVNNAAVVQPDVECTNGIYHVIDRVLLPRAVEARMQKAP</sequence>
<name>A0ABU3X426_9EURY</name>
<dbReference type="PANTHER" id="PTHR10900">
    <property type="entry name" value="PERIOSTIN-RELATED"/>
    <property type="match status" value="1"/>
</dbReference>
<feature type="domain" description="FAS1" evidence="1">
    <location>
        <begin position="1"/>
        <end position="130"/>
    </location>
</feature>
<dbReference type="InterPro" id="IPR000782">
    <property type="entry name" value="FAS1_domain"/>
</dbReference>
<dbReference type="SMART" id="SM00554">
    <property type="entry name" value="FAS1"/>
    <property type="match status" value="1"/>
</dbReference>
<evidence type="ECO:0000259" key="1">
    <source>
        <dbReference type="PROSITE" id="PS50213"/>
    </source>
</evidence>
<dbReference type="InterPro" id="IPR036378">
    <property type="entry name" value="FAS1_dom_sf"/>
</dbReference>